<dbReference type="Proteomes" id="UP001372338">
    <property type="component" value="Unassembled WGS sequence"/>
</dbReference>
<evidence type="ECO:0000313" key="4">
    <source>
        <dbReference type="Proteomes" id="UP001372338"/>
    </source>
</evidence>
<feature type="transmembrane region" description="Helical" evidence="2">
    <location>
        <begin position="49"/>
        <end position="70"/>
    </location>
</feature>
<comment type="caution">
    <text evidence="3">The sequence shown here is derived from an EMBL/GenBank/DDBJ whole genome shotgun (WGS) entry which is preliminary data.</text>
</comment>
<gene>
    <name evidence="3" type="ORF">RIF29_42427</name>
</gene>
<evidence type="ECO:0000256" key="2">
    <source>
        <dbReference type="SAM" id="Phobius"/>
    </source>
</evidence>
<keyword evidence="2" id="KW-1133">Transmembrane helix</keyword>
<accession>A0AAN9E940</accession>
<proteinExistence type="predicted"/>
<dbReference type="AlphaFoldDB" id="A0AAN9E940"/>
<reference evidence="3 4" key="1">
    <citation type="submission" date="2024-01" db="EMBL/GenBank/DDBJ databases">
        <title>The genomes of 5 underutilized Papilionoideae crops provide insights into root nodulation and disease resistanc.</title>
        <authorList>
            <person name="Yuan L."/>
        </authorList>
    </citation>
    <scope>NUCLEOTIDE SEQUENCE [LARGE SCALE GENOMIC DNA]</scope>
    <source>
        <strain evidence="3">ZHUSHIDOU_FW_LH</strain>
        <tissue evidence="3">Leaf</tissue>
    </source>
</reference>
<protein>
    <submittedName>
        <fullName evidence="3">Uncharacterized protein</fullName>
    </submittedName>
</protein>
<sequence>MPLYYLWYEIFWCKQGEPRKAVFQITLSFLPRGGNDSSILIERETYPTLSLFIIIIKSLASVSLLSPLILPFPFSQPLKPSSSSSSPQSSDLL</sequence>
<keyword evidence="2" id="KW-0812">Transmembrane</keyword>
<evidence type="ECO:0000313" key="3">
    <source>
        <dbReference type="EMBL" id="KAK7247542.1"/>
    </source>
</evidence>
<evidence type="ECO:0000256" key="1">
    <source>
        <dbReference type="SAM" id="MobiDB-lite"/>
    </source>
</evidence>
<name>A0AAN9E940_CROPI</name>
<feature type="region of interest" description="Disordered" evidence="1">
    <location>
        <begin position="74"/>
        <end position="93"/>
    </location>
</feature>
<dbReference type="EMBL" id="JAYWIO010000008">
    <property type="protein sequence ID" value="KAK7247542.1"/>
    <property type="molecule type" value="Genomic_DNA"/>
</dbReference>
<keyword evidence="2" id="KW-0472">Membrane</keyword>
<keyword evidence="4" id="KW-1185">Reference proteome</keyword>
<organism evidence="3 4">
    <name type="scientific">Crotalaria pallida</name>
    <name type="common">Smooth rattlebox</name>
    <name type="synonym">Crotalaria striata</name>
    <dbReference type="NCBI Taxonomy" id="3830"/>
    <lineage>
        <taxon>Eukaryota</taxon>
        <taxon>Viridiplantae</taxon>
        <taxon>Streptophyta</taxon>
        <taxon>Embryophyta</taxon>
        <taxon>Tracheophyta</taxon>
        <taxon>Spermatophyta</taxon>
        <taxon>Magnoliopsida</taxon>
        <taxon>eudicotyledons</taxon>
        <taxon>Gunneridae</taxon>
        <taxon>Pentapetalae</taxon>
        <taxon>rosids</taxon>
        <taxon>fabids</taxon>
        <taxon>Fabales</taxon>
        <taxon>Fabaceae</taxon>
        <taxon>Papilionoideae</taxon>
        <taxon>50 kb inversion clade</taxon>
        <taxon>genistoids sensu lato</taxon>
        <taxon>core genistoids</taxon>
        <taxon>Crotalarieae</taxon>
        <taxon>Crotalaria</taxon>
    </lineage>
</organism>